<evidence type="ECO:0000259" key="3">
    <source>
        <dbReference type="PROSITE" id="PS50994"/>
    </source>
</evidence>
<evidence type="ECO:0000313" key="4">
    <source>
        <dbReference type="EMBL" id="CAK0801981.1"/>
    </source>
</evidence>
<organism evidence="4 5">
    <name type="scientific">Prorocentrum cordatum</name>
    <dbReference type="NCBI Taxonomy" id="2364126"/>
    <lineage>
        <taxon>Eukaryota</taxon>
        <taxon>Sar</taxon>
        <taxon>Alveolata</taxon>
        <taxon>Dinophyceae</taxon>
        <taxon>Prorocentrales</taxon>
        <taxon>Prorocentraceae</taxon>
        <taxon>Prorocentrum</taxon>
    </lineage>
</organism>
<protein>
    <recommendedName>
        <fullName evidence="3">Integrase catalytic domain-containing protein</fullName>
    </recommendedName>
</protein>
<feature type="region of interest" description="Disordered" evidence="1">
    <location>
        <begin position="811"/>
        <end position="863"/>
    </location>
</feature>
<feature type="compositionally biased region" description="Basic and acidic residues" evidence="1">
    <location>
        <begin position="811"/>
        <end position="829"/>
    </location>
</feature>
<feature type="region of interest" description="Disordered" evidence="1">
    <location>
        <begin position="2943"/>
        <end position="3006"/>
    </location>
</feature>
<feature type="compositionally biased region" description="Low complexity" evidence="1">
    <location>
        <begin position="1939"/>
        <end position="1948"/>
    </location>
</feature>
<reference evidence="4" key="1">
    <citation type="submission" date="2023-10" db="EMBL/GenBank/DDBJ databases">
        <authorList>
            <person name="Chen Y."/>
            <person name="Shah S."/>
            <person name="Dougan E. K."/>
            <person name="Thang M."/>
            <person name="Chan C."/>
        </authorList>
    </citation>
    <scope>NUCLEOTIDE SEQUENCE [LARGE SCALE GENOMIC DNA]</scope>
</reference>
<keyword evidence="5" id="KW-1185">Reference proteome</keyword>
<dbReference type="PROSITE" id="PS50994">
    <property type="entry name" value="INTEGRASE"/>
    <property type="match status" value="1"/>
</dbReference>
<evidence type="ECO:0000256" key="2">
    <source>
        <dbReference type="SAM" id="SignalP"/>
    </source>
</evidence>
<feature type="compositionally biased region" description="Polar residues" evidence="1">
    <location>
        <begin position="2827"/>
        <end position="2836"/>
    </location>
</feature>
<dbReference type="InterPro" id="IPR036397">
    <property type="entry name" value="RNaseH_sf"/>
</dbReference>
<dbReference type="InterPro" id="IPR013103">
    <property type="entry name" value="RVT_2"/>
</dbReference>
<accession>A0ABN9QBA7</accession>
<feature type="chain" id="PRO_5045318434" description="Integrase catalytic domain-containing protein" evidence="2">
    <location>
        <begin position="18"/>
        <end position="3049"/>
    </location>
</feature>
<evidence type="ECO:0000313" key="5">
    <source>
        <dbReference type="Proteomes" id="UP001189429"/>
    </source>
</evidence>
<feature type="region of interest" description="Disordered" evidence="1">
    <location>
        <begin position="1929"/>
        <end position="1973"/>
    </location>
</feature>
<feature type="region of interest" description="Disordered" evidence="1">
    <location>
        <begin position="2746"/>
        <end position="2812"/>
    </location>
</feature>
<dbReference type="InterPro" id="IPR001584">
    <property type="entry name" value="Integrase_cat-core"/>
</dbReference>
<feature type="region of interest" description="Disordered" evidence="1">
    <location>
        <begin position="2827"/>
        <end position="2929"/>
    </location>
</feature>
<feature type="region of interest" description="Disordered" evidence="1">
    <location>
        <begin position="1387"/>
        <end position="1414"/>
    </location>
</feature>
<feature type="compositionally biased region" description="Basic and acidic residues" evidence="1">
    <location>
        <begin position="1011"/>
        <end position="1025"/>
    </location>
</feature>
<feature type="region of interest" description="Disordered" evidence="1">
    <location>
        <begin position="441"/>
        <end position="471"/>
    </location>
</feature>
<feature type="compositionally biased region" description="Pro residues" evidence="1">
    <location>
        <begin position="2981"/>
        <end position="2997"/>
    </location>
</feature>
<dbReference type="Pfam" id="PF07727">
    <property type="entry name" value="RVT_2"/>
    <property type="match status" value="1"/>
</dbReference>
<feature type="signal peptide" evidence="2">
    <location>
        <begin position="1"/>
        <end position="17"/>
    </location>
</feature>
<keyword evidence="2" id="KW-0732">Signal</keyword>
<feature type="region of interest" description="Disordered" evidence="1">
    <location>
        <begin position="1010"/>
        <end position="1029"/>
    </location>
</feature>
<feature type="compositionally biased region" description="Low complexity" evidence="1">
    <location>
        <begin position="2842"/>
        <end position="2856"/>
    </location>
</feature>
<dbReference type="EMBL" id="CAUYUJ010002700">
    <property type="protein sequence ID" value="CAK0801981.1"/>
    <property type="molecule type" value="Genomic_DNA"/>
</dbReference>
<feature type="region of interest" description="Disordered" evidence="1">
    <location>
        <begin position="2681"/>
        <end position="2716"/>
    </location>
</feature>
<dbReference type="Proteomes" id="UP001189429">
    <property type="component" value="Unassembled WGS sequence"/>
</dbReference>
<feature type="domain" description="Integrase catalytic" evidence="3">
    <location>
        <begin position="1485"/>
        <end position="1654"/>
    </location>
</feature>
<dbReference type="InterPro" id="IPR012337">
    <property type="entry name" value="RNaseH-like_sf"/>
</dbReference>
<comment type="caution">
    <text evidence="4">The sequence shown here is derived from an EMBL/GenBank/DDBJ whole genome shotgun (WGS) entry which is preliminary data.</text>
</comment>
<gene>
    <name evidence="4" type="ORF">PCOR1329_LOCUS9645</name>
</gene>
<feature type="compositionally biased region" description="Basic residues" evidence="1">
    <location>
        <begin position="830"/>
        <end position="842"/>
    </location>
</feature>
<dbReference type="Gene3D" id="3.30.420.10">
    <property type="entry name" value="Ribonuclease H-like superfamily/Ribonuclease H"/>
    <property type="match status" value="1"/>
</dbReference>
<dbReference type="SUPFAM" id="SSF53098">
    <property type="entry name" value="Ribonuclease H-like"/>
    <property type="match status" value="1"/>
</dbReference>
<feature type="non-terminal residue" evidence="4">
    <location>
        <position position="1"/>
    </location>
</feature>
<evidence type="ECO:0000256" key="1">
    <source>
        <dbReference type="SAM" id="MobiDB-lite"/>
    </source>
</evidence>
<feature type="compositionally biased region" description="Low complexity" evidence="1">
    <location>
        <begin position="2789"/>
        <end position="2798"/>
    </location>
</feature>
<feature type="compositionally biased region" description="Acidic residues" evidence="1">
    <location>
        <begin position="1960"/>
        <end position="1972"/>
    </location>
</feature>
<feature type="compositionally biased region" description="Low complexity" evidence="1">
    <location>
        <begin position="2681"/>
        <end position="2704"/>
    </location>
</feature>
<proteinExistence type="predicted"/>
<feature type="compositionally biased region" description="Low complexity" evidence="1">
    <location>
        <begin position="1387"/>
        <end position="1406"/>
    </location>
</feature>
<feature type="compositionally biased region" description="Gly residues" evidence="1">
    <location>
        <begin position="2905"/>
        <end position="2916"/>
    </location>
</feature>
<feature type="compositionally biased region" description="Pro residues" evidence="1">
    <location>
        <begin position="2773"/>
        <end position="2788"/>
    </location>
</feature>
<name>A0ABN9QBA7_9DINO</name>
<sequence>IVLLIGLLGILINVASSAEPLGFRPMTPQRGQRIGESRLPAPQWGQPHEQNVQGLPAAELAQQSTSKVPPFWAPYLEQRGYPFRLWVQDVMLWCAATELQQHQRGPAIVQRLGGTARDLCREVPVEAIAHGRFDQLGNLVEDGVQMLITGLRRRFGPLDVQSSISTIVELLTFRRQERESVDDAITRFEALRARVAQLDDPFVLPTPVLALLFLEALHVPKAVYPLVLQANSGQLPLTLDQLNSVIGMVRQQGHFAEHTHAGPQNLAEGYRGKGYHGHHWFTGESDSGANTWNDTAAYMYGQNAAGAAGSAGSTSQHYVVQDDEGYDCCAVCSSYLYEDEPGDEDSMTDGDDLDISQFTQEELQEYYGDSEGWDYDTLLHEYLFAKRRFRHFVQRNSRRSRFPRSNWSLRMSSGKGGSSFGRGRGRGKGYHFGGSVVNPGSLAGGKGKKKKGGKHYMAGTPGATNPRGRDGRTMRCHECDSETHLVAACPKRKGKGKGKHFMSWNAGSAATGTQQAGAPAADPTLAAYAPVPTQPRTGALSGVLHWFAEDARTPGLQIDDLDEDTFREALSWETLDMRDNVAEHDILTEIQASMQDRAVEEQPPVTAGRSAAVTSPTWFPWWRVDQFENAGGETYLVRTRMKDRSGEALLVDPGSPGNLTGDEWGNRMAARQQQAGRPPPVRTPLDRVLEVGGVGSGSQQATHAHRYQLALQGGQAATYEAPVLPNSSVPALLGRASLRDQRILLDCFNNRMYRIGPGGYSLQLSPGSSQYHLEESHADGNIGEFGTHEDDGIGDFDDIRSDVLARSDRTDSRIYQDGEQEDHHCDANRQRRRSRQRQRAARRGQPAPLIEDTPSREVQGRPPSAWVFGDLQNLCQNALRGCGYAVGRNCDVHRFLGQEDKWADSLRHQQPELVWISLAQPGTSRGTRNDKRAKRFECKIARAQLEGHRCCIVEADEGSAVWDMPDILELLDDRRWHAGERRRPGRVSFADDVDETGCKVSALTASFPTEQRTRDKARKAADPERKVKKRPQTVEQVFDDCGSDFTKLYVANEYELDEVCYGTELREDQYIDEQPYIMMSEFFGMIGSEAHLNEKDEQQNFFSSVKDMDTYMNLYYGHLQHDDVAELCGGASGTTRLLVRRGYRGGPNFDLICDCNLMTHEGQRQFWEYLYHRKPLVLLISTPCTSLKGFSALNRVINYDGWLRSRKTSVGLARIAAAAACTQMDAGRHFASEQPLGSDFYKLDDWQYIANNYAVVWCQVDQCMAGKIGRRTGLPIKKSSEFWASDERLIAGLRKFRCDGQHDHALLAHGGRGPHPERDKWRLENPKDHAEWAIGICRELAASISQMVERVRYQGHHLVVYECYPTAELDEASGGASGSADAIGEAPVAEQPAAAPAARARGVDAGTQARGSDEPGWTAFDLGHALRLLHSPHQEVVRRQLRRLHVRFWHAPAARLRELLTKAGAPASTLALVKEICDTCRVCRLWTRPGPKSMTISRLATGFNEMVQWDILYIGEQMVAHMIDEATRWTVLHILDRKTAIMIIAGITQGWLRPHGPMKLLIADIEGGLHGEEAYQWLDRWGIEMKAKEEGSHAQLVERHHDLVRKIIHRVQAQLAEEGIVMPLEIVIMECALIKNLLITVAGYSPYQAVYGRLPPLLAEFEPVSDCQIDDQSAGIPGISRHHHRLREVAMQAMVEMTAKDRLRRALRSKTRAPHEALQLVVGDQVDFHRPPSTKEESGWRGPATLLQVGPPVLIRWQGRVFQVRPQDLRRSLVYFVMFTNNIFFEAGSRDPVATIMSYADQLDSKVVRVGWLFDAGWKRTADSQKFSELVLAVLHVAASGFYLVGCVGARVGNGVSVLEGMVGCDHSFLWWWRRGRPELSWYHEASGSARLKLAPIFGKEHWRDVSFVQFIMTEPPELQEEDFDMTWQDKPISDTSEPAAAAGAPAPLREPVLPIKDDGGEDDDGDSDSDATQEYSFASWQHMREQAALPAVDTECAQSDFFFAAPDADHVAEAVEDDSSNSRPDCVEIGIGAPLMYWVYPEVEHTRRPGAGEIYVLRVYNTGKREIVVEREMNVLTLEEARAHAVEVRQAMKDELQRWAELKAFQRFPKDQATNIIDSRWVLKWKEIDGKKQVRARLTVRGFKDMQSPELSTFAGTTTRWGQRLVNQVTAQRKWRLFSADISQAFLRGLTFEQVAAMDGEVKRKAQFTMPPGSIPVLRQLEGYEDYNPVTEVLLLLRCGFGLKDAPRLWQVMLKQVLEKTGGKALISDPQIYVYHDAKGELQMIMSSHVDDLKGGGEDHLREKVLSMIESEFGKLKRQCDCFECIGIMHEQDPVTKAIWTHQQHYVQQLRPLQEDQYVMENEDGQVSVESHAAYMSLLGGSAWMTQTMAPIAVYVSYLQRQAKKPAVGDIRKINRLLKWIMVNAKQLGVRFIELDMTRVRLAVVSDSAFHAMEFEGLAIRGCVIMLLEADDEVLQTGTTYRIVMLDWYSRKQNNVVRSTYAAELMALLDALGTGTLMNVAMTEISEGVCTANQMRVRQEAGDLVLKMIAAIDAKAVFDAISADTIKVTTDKRMFVPTLAAREQIDRLQLAQLSWIDTLDMLADGLAKGELDQTALVKLGFSSEWHLSGLQPARRAEAYLQTYAQLPGAGPHGAPAAPAAPRRDAPARQGGFLLRAPARAAEQWPPAAAPRGAAGEARPRLAASPSSGGCPGARPERPPLWEPSCSQSHSLWDCEQLDGMPVEQRCLWDPQGGQPSDLLGSSGYPVSSASDGPPPADPGAPPRPAPAGPSALSSGASERSERSGALVGGVPGCTGGTAAALLREGSFSTQRTTSSPPVPEAPGFGEELPLPGLLPRARTEPPPAAKTPLPHIPALNLGAVGAVPPPARPAHEPAPLEGSSALTRGGGMTASGGTGAPPADWAAGGQEARSLSLASLGADSEATLHETPPPLGAAAHSQGPAQGGALPPFLGFAAGLPDGAAPPPLDAPPAGRPAPKPAAEARAGAAGRTPFSGLLGTALPGHAALASMPGAIQDFAHQDPFLSLIGRG</sequence>